<organism evidence="1 2">
    <name type="scientific">Brachionus plicatilis</name>
    <name type="common">Marine rotifer</name>
    <name type="synonym">Brachionus muelleri</name>
    <dbReference type="NCBI Taxonomy" id="10195"/>
    <lineage>
        <taxon>Eukaryota</taxon>
        <taxon>Metazoa</taxon>
        <taxon>Spiralia</taxon>
        <taxon>Gnathifera</taxon>
        <taxon>Rotifera</taxon>
        <taxon>Eurotatoria</taxon>
        <taxon>Monogononta</taxon>
        <taxon>Pseudotrocha</taxon>
        <taxon>Ploima</taxon>
        <taxon>Brachionidae</taxon>
        <taxon>Brachionus</taxon>
    </lineage>
</organism>
<protein>
    <submittedName>
        <fullName evidence="1">Uncharacterized protein</fullName>
    </submittedName>
</protein>
<gene>
    <name evidence="1" type="ORF">BpHYR1_045144</name>
</gene>
<reference evidence="1 2" key="1">
    <citation type="journal article" date="2018" name="Sci. Rep.">
        <title>Genomic signatures of local adaptation to the degree of environmental predictability in rotifers.</title>
        <authorList>
            <person name="Franch-Gras L."/>
            <person name="Hahn C."/>
            <person name="Garcia-Roger E.M."/>
            <person name="Carmona M.J."/>
            <person name="Serra M."/>
            <person name="Gomez A."/>
        </authorList>
    </citation>
    <scope>NUCLEOTIDE SEQUENCE [LARGE SCALE GENOMIC DNA]</scope>
    <source>
        <strain evidence="1">HYR1</strain>
    </source>
</reference>
<proteinExistence type="predicted"/>
<feature type="non-terminal residue" evidence="1">
    <location>
        <position position="1"/>
    </location>
</feature>
<dbReference type="EMBL" id="REGN01005466">
    <property type="protein sequence ID" value="RNA13253.1"/>
    <property type="molecule type" value="Genomic_DNA"/>
</dbReference>
<accession>A0A3M7QPP9</accession>
<sequence length="141" mass="16191">ENKAHLKKSLLLKTRFFTVNCIYATGLCLDFDLKEKNLKSNLIFWSEDYETSYFRLLITTNISIRKIFIKISKIKTIKKPFRRWHTFSLTNLISYPGSIVEDFIFSLAKISMSRKGRRVCLIGQDNGPSTSGVITVAGFIA</sequence>
<dbReference type="AlphaFoldDB" id="A0A3M7QPP9"/>
<evidence type="ECO:0000313" key="1">
    <source>
        <dbReference type="EMBL" id="RNA13253.1"/>
    </source>
</evidence>
<name>A0A3M7QPP9_BRAPC</name>
<comment type="caution">
    <text evidence="1">The sequence shown here is derived from an EMBL/GenBank/DDBJ whole genome shotgun (WGS) entry which is preliminary data.</text>
</comment>
<dbReference type="Proteomes" id="UP000276133">
    <property type="component" value="Unassembled WGS sequence"/>
</dbReference>
<evidence type="ECO:0000313" key="2">
    <source>
        <dbReference type="Proteomes" id="UP000276133"/>
    </source>
</evidence>
<keyword evidence="2" id="KW-1185">Reference proteome</keyword>